<dbReference type="RefSeq" id="WP_210654966.1">
    <property type="nucleotide sequence ID" value="NZ_JAGKSP010000001.1"/>
</dbReference>
<evidence type="ECO:0000256" key="1">
    <source>
        <dbReference type="ARBA" id="ARBA00005278"/>
    </source>
</evidence>
<evidence type="ECO:0000313" key="5">
    <source>
        <dbReference type="Proteomes" id="UP000673394"/>
    </source>
</evidence>
<organism evidence="4 5">
    <name type="scientific">Paenibacillus lignilyticus</name>
    <dbReference type="NCBI Taxonomy" id="1172615"/>
    <lineage>
        <taxon>Bacteria</taxon>
        <taxon>Bacillati</taxon>
        <taxon>Bacillota</taxon>
        <taxon>Bacilli</taxon>
        <taxon>Bacillales</taxon>
        <taxon>Paenibacillaceae</taxon>
        <taxon>Paenibacillus</taxon>
    </lineage>
</organism>
<gene>
    <name evidence="4" type="ORF">I8J30_02160</name>
</gene>
<keyword evidence="2 3" id="KW-0472">Membrane</keyword>
<proteinExistence type="inferred from homology"/>
<keyword evidence="3" id="KW-1133">Transmembrane helix</keyword>
<dbReference type="EMBL" id="JAGKSP010000001">
    <property type="protein sequence ID" value="MBP3961498.1"/>
    <property type="molecule type" value="Genomic_DNA"/>
</dbReference>
<keyword evidence="3" id="KW-0812">Transmembrane</keyword>
<dbReference type="InterPro" id="IPR050768">
    <property type="entry name" value="UPF0353/GerABKA_families"/>
</dbReference>
<name>A0ABS5C8Q5_9BACL</name>
<evidence type="ECO:0000256" key="2">
    <source>
        <dbReference type="ARBA" id="ARBA00023136"/>
    </source>
</evidence>
<dbReference type="Pfam" id="PF03323">
    <property type="entry name" value="GerA"/>
    <property type="match status" value="1"/>
</dbReference>
<reference evidence="4 5" key="1">
    <citation type="submission" date="2021-04" db="EMBL/GenBank/DDBJ databases">
        <title>Paenibacillus sp. DLE-14 whole genome sequence.</title>
        <authorList>
            <person name="Ham Y.J."/>
        </authorList>
    </citation>
    <scope>NUCLEOTIDE SEQUENCE [LARGE SCALE GENOMIC DNA]</scope>
    <source>
        <strain evidence="4 5">DLE-14</strain>
    </source>
</reference>
<dbReference type="InterPro" id="IPR004995">
    <property type="entry name" value="Spore_Ger"/>
</dbReference>
<protein>
    <submittedName>
        <fullName evidence="4">Spore germination protein</fullName>
    </submittedName>
</protein>
<feature type="transmembrane region" description="Helical" evidence="3">
    <location>
        <begin position="374"/>
        <end position="393"/>
    </location>
</feature>
<feature type="transmembrane region" description="Helical" evidence="3">
    <location>
        <begin position="405"/>
        <end position="426"/>
    </location>
</feature>
<dbReference type="PANTHER" id="PTHR22550">
    <property type="entry name" value="SPORE GERMINATION PROTEIN"/>
    <property type="match status" value="1"/>
</dbReference>
<evidence type="ECO:0000256" key="3">
    <source>
        <dbReference type="SAM" id="Phobius"/>
    </source>
</evidence>
<dbReference type="Proteomes" id="UP000673394">
    <property type="component" value="Unassembled WGS sequence"/>
</dbReference>
<sequence>MEFVVKDAGKKTEPELLSRTLQALDHCADLVHQKFPLHAIDLIYFAHLTGKEQLRKDVLEPFGAVDNHEAGIKEKLTQSQYVQAATSEQVTQGILGGQVAIYYGGQAFLYDSYSPDARSITSSDTETVISGPQDSFTESLSTNLSLIRRRLQDARLKSLSFKLGSKSGSTMSLLYLEGEADPDDVQLMCEKLRGIHTDTVLDTNTLTQYLDPRSFTVFPQFLTTVRPDVAVSKLAKGKLVGLLDGSQVAFSAPATFYEFFSSTDDYYMSWLVSSAIRLLRYIALFITLGFTAFYVTVVTYHYEMIPPSLLNNLMESRNKVPFTPLMEAIIMEFTIELLREAGARLPTKVGTTIGTVGGIVIGQAAVQAGITSNILIISVSISAIASFVIPSYSMSSAIRLFRFGIIILAGLLGNFGFVIGLALFVIQLSGKNAFGGAGAYMSPGNWLDMIVRAPVQWIDKARKHAKSPLR</sequence>
<dbReference type="PIRSF" id="PIRSF005690">
    <property type="entry name" value="GerBA"/>
    <property type="match status" value="1"/>
</dbReference>
<feature type="transmembrane region" description="Helical" evidence="3">
    <location>
        <begin position="278"/>
        <end position="300"/>
    </location>
</feature>
<comment type="similarity">
    <text evidence="1">Belongs to the GerABKA family.</text>
</comment>
<evidence type="ECO:0000313" key="4">
    <source>
        <dbReference type="EMBL" id="MBP3961498.1"/>
    </source>
</evidence>
<comment type="caution">
    <text evidence="4">The sequence shown here is derived from an EMBL/GenBank/DDBJ whole genome shotgun (WGS) entry which is preliminary data.</text>
</comment>
<accession>A0ABS5C8Q5</accession>
<keyword evidence="5" id="KW-1185">Reference proteome</keyword>
<dbReference type="PANTHER" id="PTHR22550:SF5">
    <property type="entry name" value="LEUCINE ZIPPER PROTEIN 4"/>
    <property type="match status" value="1"/>
</dbReference>